<gene>
    <name evidence="2" type="ORF">E2C01_020828</name>
</gene>
<protein>
    <submittedName>
        <fullName evidence="2">Uncharacterized protein</fullName>
    </submittedName>
</protein>
<reference evidence="2 3" key="1">
    <citation type="submission" date="2019-05" db="EMBL/GenBank/DDBJ databases">
        <title>Another draft genome of Portunus trituberculatus and its Hox gene families provides insights of decapod evolution.</title>
        <authorList>
            <person name="Jeong J.-H."/>
            <person name="Song I."/>
            <person name="Kim S."/>
            <person name="Choi T."/>
            <person name="Kim D."/>
            <person name="Ryu S."/>
            <person name="Kim W."/>
        </authorList>
    </citation>
    <scope>NUCLEOTIDE SEQUENCE [LARGE SCALE GENOMIC DNA]</scope>
    <source>
        <tissue evidence="2">Muscle</tissue>
    </source>
</reference>
<organism evidence="2 3">
    <name type="scientific">Portunus trituberculatus</name>
    <name type="common">Swimming crab</name>
    <name type="synonym">Neptunus trituberculatus</name>
    <dbReference type="NCBI Taxonomy" id="210409"/>
    <lineage>
        <taxon>Eukaryota</taxon>
        <taxon>Metazoa</taxon>
        <taxon>Ecdysozoa</taxon>
        <taxon>Arthropoda</taxon>
        <taxon>Crustacea</taxon>
        <taxon>Multicrustacea</taxon>
        <taxon>Malacostraca</taxon>
        <taxon>Eumalacostraca</taxon>
        <taxon>Eucarida</taxon>
        <taxon>Decapoda</taxon>
        <taxon>Pleocyemata</taxon>
        <taxon>Brachyura</taxon>
        <taxon>Eubrachyura</taxon>
        <taxon>Portunoidea</taxon>
        <taxon>Portunidae</taxon>
        <taxon>Portuninae</taxon>
        <taxon>Portunus</taxon>
    </lineage>
</organism>
<proteinExistence type="predicted"/>
<dbReference type="Proteomes" id="UP000324222">
    <property type="component" value="Unassembled WGS sequence"/>
</dbReference>
<name>A0A5B7E0Y2_PORTR</name>
<evidence type="ECO:0000313" key="3">
    <source>
        <dbReference type="Proteomes" id="UP000324222"/>
    </source>
</evidence>
<comment type="caution">
    <text evidence="2">The sequence shown here is derived from an EMBL/GenBank/DDBJ whole genome shotgun (WGS) entry which is preliminary data.</text>
</comment>
<keyword evidence="3" id="KW-1185">Reference proteome</keyword>
<dbReference type="AlphaFoldDB" id="A0A5B7E0Y2"/>
<dbReference type="EMBL" id="VSRR010001782">
    <property type="protein sequence ID" value="MPC27652.1"/>
    <property type="molecule type" value="Genomic_DNA"/>
</dbReference>
<feature type="compositionally biased region" description="Polar residues" evidence="1">
    <location>
        <begin position="1"/>
        <end position="18"/>
    </location>
</feature>
<evidence type="ECO:0000313" key="2">
    <source>
        <dbReference type="EMBL" id="MPC27652.1"/>
    </source>
</evidence>
<sequence length="68" mass="7285">MEDAVTSTTLFVQGQGDTPSRPLTPPNSNNCHHHSLTAHFSNGLAQNHPTSVFPCCDNGLTHDSLAEK</sequence>
<evidence type="ECO:0000256" key="1">
    <source>
        <dbReference type="SAM" id="MobiDB-lite"/>
    </source>
</evidence>
<feature type="region of interest" description="Disordered" evidence="1">
    <location>
        <begin position="1"/>
        <end position="30"/>
    </location>
</feature>
<accession>A0A5B7E0Y2</accession>